<evidence type="ECO:0000256" key="6">
    <source>
        <dbReference type="ARBA" id="ARBA00029467"/>
    </source>
</evidence>
<dbReference type="PANTHER" id="PTHR31769">
    <property type="entry name" value="OS07G0462200 PROTEIN-RELATED"/>
    <property type="match status" value="1"/>
</dbReference>
<organism evidence="8 9">
    <name type="scientific">Eleusine coracana subsp. coracana</name>
    <dbReference type="NCBI Taxonomy" id="191504"/>
    <lineage>
        <taxon>Eukaryota</taxon>
        <taxon>Viridiplantae</taxon>
        <taxon>Streptophyta</taxon>
        <taxon>Embryophyta</taxon>
        <taxon>Tracheophyta</taxon>
        <taxon>Spermatophyta</taxon>
        <taxon>Magnoliopsida</taxon>
        <taxon>Liliopsida</taxon>
        <taxon>Poales</taxon>
        <taxon>Poaceae</taxon>
        <taxon>PACMAD clade</taxon>
        <taxon>Chloridoideae</taxon>
        <taxon>Cynodonteae</taxon>
        <taxon>Eleusininae</taxon>
        <taxon>Eleusine</taxon>
    </lineage>
</organism>
<sequence length="310" mass="32037">MAIKWDKTAIIVCSVVGSLGILSAIFGFSAEGTKLTLYTILVIYDACYYPENPAQALAICAIVFLLVSQVTVAAVGGCCGCCRSRAVPSETNRIVGLVCGVVSWIAAGIAWWLLVEGAIMNANVVRYTAPVCYYFKDGGFAGAAVLSFVATALGLASFMLLRDGTTTKPRELEQANMSGGNDVTPVVGPPSHSAAEVTPISKQPPAVVPMVQPMLFHLPQPQYHVVPPPAVPVLAVPPPAPLQEVAAGLPAANQQEGVTKEDMIKTGINIGAKVFMGAVKQSLAPDNADPAATAGDILLQMATGGNGASC</sequence>
<keyword evidence="2 7" id="KW-0812">Transmembrane</keyword>
<evidence type="ECO:0000313" key="8">
    <source>
        <dbReference type="EMBL" id="GJN14501.1"/>
    </source>
</evidence>
<keyword evidence="5 7" id="KW-0472">Membrane</keyword>
<keyword evidence="9" id="KW-1185">Reference proteome</keyword>
<feature type="transmembrane region" description="Helical" evidence="7">
    <location>
        <begin position="56"/>
        <end position="82"/>
    </location>
</feature>
<evidence type="ECO:0000313" key="9">
    <source>
        <dbReference type="Proteomes" id="UP001054889"/>
    </source>
</evidence>
<evidence type="ECO:0000256" key="3">
    <source>
        <dbReference type="ARBA" id="ARBA00022729"/>
    </source>
</evidence>
<dbReference type="InterPro" id="IPR052222">
    <property type="entry name" value="DESIGUAL"/>
</dbReference>
<reference evidence="8" key="1">
    <citation type="journal article" date="2018" name="DNA Res.">
        <title>Multiple hybrid de novo genome assembly of finger millet, an orphan allotetraploid crop.</title>
        <authorList>
            <person name="Hatakeyama M."/>
            <person name="Aluri S."/>
            <person name="Balachadran M.T."/>
            <person name="Sivarajan S.R."/>
            <person name="Patrignani A."/>
            <person name="Gruter S."/>
            <person name="Poveda L."/>
            <person name="Shimizu-Inatsugi R."/>
            <person name="Baeten J."/>
            <person name="Francoijs K.J."/>
            <person name="Nataraja K.N."/>
            <person name="Reddy Y.A.N."/>
            <person name="Phadnis S."/>
            <person name="Ravikumar R.L."/>
            <person name="Schlapbach R."/>
            <person name="Sreeman S.M."/>
            <person name="Shimizu K.K."/>
        </authorList>
    </citation>
    <scope>NUCLEOTIDE SEQUENCE</scope>
</reference>
<proteinExistence type="inferred from homology"/>
<protein>
    <submittedName>
        <fullName evidence="8">Uncharacterized protein</fullName>
    </submittedName>
</protein>
<keyword evidence="3" id="KW-0732">Signal</keyword>
<dbReference type="GO" id="GO:0012505">
    <property type="term" value="C:endomembrane system"/>
    <property type="evidence" value="ECO:0007669"/>
    <property type="project" value="UniProtKB-SubCell"/>
</dbReference>
<keyword evidence="4 7" id="KW-1133">Transmembrane helix</keyword>
<feature type="transmembrane region" description="Helical" evidence="7">
    <location>
        <begin position="94"/>
        <end position="114"/>
    </location>
</feature>
<reference evidence="8" key="2">
    <citation type="submission" date="2021-12" db="EMBL/GenBank/DDBJ databases">
        <title>Resequencing data analysis of finger millet.</title>
        <authorList>
            <person name="Hatakeyama M."/>
            <person name="Aluri S."/>
            <person name="Balachadran M.T."/>
            <person name="Sivarajan S.R."/>
            <person name="Poveda L."/>
            <person name="Shimizu-Inatsugi R."/>
            <person name="Schlapbach R."/>
            <person name="Sreeman S.M."/>
            <person name="Shimizu K.K."/>
        </authorList>
    </citation>
    <scope>NUCLEOTIDE SEQUENCE</scope>
</reference>
<comment type="similarity">
    <text evidence="6">Belongs to the DESIGUAL family.</text>
</comment>
<dbReference type="AlphaFoldDB" id="A0AAV5DWC1"/>
<dbReference type="EMBL" id="BQKI01000071">
    <property type="protein sequence ID" value="GJN14501.1"/>
    <property type="molecule type" value="Genomic_DNA"/>
</dbReference>
<feature type="transmembrane region" description="Helical" evidence="7">
    <location>
        <begin position="9"/>
        <end position="28"/>
    </location>
</feature>
<comment type="caution">
    <text evidence="8">The sequence shown here is derived from an EMBL/GenBank/DDBJ whole genome shotgun (WGS) entry which is preliminary data.</text>
</comment>
<dbReference type="InterPro" id="IPR009606">
    <property type="entry name" value="DEAL/Modifying_wall_lignin1/2"/>
</dbReference>
<dbReference type="Pfam" id="PF06749">
    <property type="entry name" value="DUF1218"/>
    <property type="match status" value="1"/>
</dbReference>
<evidence type="ECO:0000256" key="7">
    <source>
        <dbReference type="SAM" id="Phobius"/>
    </source>
</evidence>
<name>A0AAV5DWC1_ELECO</name>
<evidence type="ECO:0000256" key="2">
    <source>
        <dbReference type="ARBA" id="ARBA00022692"/>
    </source>
</evidence>
<gene>
    <name evidence="8" type="primary">gb01340</name>
    <name evidence="8" type="ORF">PR202_gb01340</name>
</gene>
<feature type="transmembrane region" description="Helical" evidence="7">
    <location>
        <begin position="140"/>
        <end position="161"/>
    </location>
</feature>
<accession>A0AAV5DWC1</accession>
<comment type="subcellular location">
    <subcellularLocation>
        <location evidence="1">Endomembrane system</location>
        <topology evidence="1">Multi-pass membrane protein</topology>
    </subcellularLocation>
</comment>
<dbReference type="Proteomes" id="UP001054889">
    <property type="component" value="Unassembled WGS sequence"/>
</dbReference>
<evidence type="ECO:0000256" key="4">
    <source>
        <dbReference type="ARBA" id="ARBA00022989"/>
    </source>
</evidence>
<evidence type="ECO:0000256" key="1">
    <source>
        <dbReference type="ARBA" id="ARBA00004127"/>
    </source>
</evidence>
<evidence type="ECO:0000256" key="5">
    <source>
        <dbReference type="ARBA" id="ARBA00023136"/>
    </source>
</evidence>